<sequence>MGRVRPEYPYGVVNSWKLGLIVLGALAVPVLDNLTGGGMRVQDVSAALTLGLLLALPVEFAARTAFRRRVRRYEEEAGRLRAEAERLRDRQRSLEAELRRQKELLQLALTREAEAQRLLRQREQLAHRKAWEAGLERSRSARKVTFSPDVRVIDGASPAGFEEMVRRLLERDGLQAKVVGGRGDQAVDVLAVDAAKRTLAVQCKHTTRGRRVGSEVLYRINGTAGPVYEAAQSMVVTNGFFTRDAAAWGKRHGILLIDRKALLAWAQDADHVCRVVALTPPY</sequence>
<name>A0ABY9JS27_9ACTN</name>
<feature type="domain" description="Restriction endonuclease type IV Mrr" evidence="3">
    <location>
        <begin position="154"/>
        <end position="265"/>
    </location>
</feature>
<keyword evidence="2" id="KW-1133">Transmembrane helix</keyword>
<dbReference type="SUPFAM" id="SSF52980">
    <property type="entry name" value="Restriction endonuclease-like"/>
    <property type="match status" value="1"/>
</dbReference>
<gene>
    <name evidence="4" type="ORF">P8A20_38265</name>
</gene>
<feature type="transmembrane region" description="Helical" evidence="2">
    <location>
        <begin position="44"/>
        <end position="62"/>
    </location>
</feature>
<dbReference type="Gene3D" id="3.40.1350.10">
    <property type="match status" value="1"/>
</dbReference>
<geneLocation type="plasmid" evidence="4 5">
    <name>unnamed1</name>
</geneLocation>
<dbReference type="PANTHER" id="PTHR30015">
    <property type="entry name" value="MRR RESTRICTION SYSTEM PROTEIN"/>
    <property type="match status" value="1"/>
</dbReference>
<dbReference type="InterPro" id="IPR011335">
    <property type="entry name" value="Restrct_endonuc-II-like"/>
</dbReference>
<evidence type="ECO:0000313" key="5">
    <source>
        <dbReference type="Proteomes" id="UP001224433"/>
    </source>
</evidence>
<accession>A0ABY9JS27</accession>
<dbReference type="Pfam" id="PF04471">
    <property type="entry name" value="Mrr_cat"/>
    <property type="match status" value="1"/>
</dbReference>
<reference evidence="4 5" key="1">
    <citation type="submission" date="2023-03" db="EMBL/GenBank/DDBJ databases">
        <title>Isolation and description of six Streptomyces strains from soil environments, able to metabolize different microbial glucans.</title>
        <authorList>
            <person name="Widen T."/>
            <person name="Larsbrink J."/>
        </authorList>
    </citation>
    <scope>NUCLEOTIDE SEQUENCE [LARGE SCALE GENOMIC DNA]</scope>
    <source>
        <strain evidence="4 5">Alt3</strain>
        <plasmid evidence="4 5">unnamed1</plasmid>
    </source>
</reference>
<proteinExistence type="predicted"/>
<dbReference type="EC" id="3.1.21.-" evidence="4"/>
<dbReference type="InterPro" id="IPR007560">
    <property type="entry name" value="Restrct_endonuc_IV_Mrr"/>
</dbReference>
<dbReference type="PANTHER" id="PTHR30015:SF6">
    <property type="entry name" value="SLL1429 PROTEIN"/>
    <property type="match status" value="1"/>
</dbReference>
<dbReference type="InterPro" id="IPR011856">
    <property type="entry name" value="tRNA_endonuc-like_dom_sf"/>
</dbReference>
<keyword evidence="1" id="KW-0175">Coiled coil</keyword>
<keyword evidence="4" id="KW-0614">Plasmid</keyword>
<evidence type="ECO:0000259" key="3">
    <source>
        <dbReference type="Pfam" id="PF04471"/>
    </source>
</evidence>
<keyword evidence="2" id="KW-0472">Membrane</keyword>
<keyword evidence="4" id="KW-0378">Hydrolase</keyword>
<dbReference type="RefSeq" id="WP_306105426.1">
    <property type="nucleotide sequence ID" value="NZ_CP120984.1"/>
</dbReference>
<organism evidence="4 5">
    <name type="scientific">Streptomyces glycanivorans</name>
    <dbReference type="NCBI Taxonomy" id="3033808"/>
    <lineage>
        <taxon>Bacteria</taxon>
        <taxon>Bacillati</taxon>
        <taxon>Actinomycetota</taxon>
        <taxon>Actinomycetes</taxon>
        <taxon>Kitasatosporales</taxon>
        <taxon>Streptomycetaceae</taxon>
        <taxon>Streptomyces</taxon>
    </lineage>
</organism>
<protein>
    <submittedName>
        <fullName evidence="4">Restriction endonuclease</fullName>
        <ecNumber evidence="4">3.1.21.-</ecNumber>
    </submittedName>
</protein>
<dbReference type="InterPro" id="IPR052906">
    <property type="entry name" value="Type_IV_Methyl-Rstrct_Enzyme"/>
</dbReference>
<dbReference type="GO" id="GO:0016787">
    <property type="term" value="F:hydrolase activity"/>
    <property type="evidence" value="ECO:0007669"/>
    <property type="project" value="UniProtKB-KW"/>
</dbReference>
<keyword evidence="2" id="KW-0812">Transmembrane</keyword>
<feature type="transmembrane region" description="Helical" evidence="2">
    <location>
        <begin position="12"/>
        <end position="32"/>
    </location>
</feature>
<keyword evidence="5" id="KW-1185">Reference proteome</keyword>
<dbReference type="EMBL" id="CP120984">
    <property type="protein sequence ID" value="WLQ69359.1"/>
    <property type="molecule type" value="Genomic_DNA"/>
</dbReference>
<evidence type="ECO:0000256" key="2">
    <source>
        <dbReference type="SAM" id="Phobius"/>
    </source>
</evidence>
<dbReference type="GO" id="GO:0004519">
    <property type="term" value="F:endonuclease activity"/>
    <property type="evidence" value="ECO:0007669"/>
    <property type="project" value="UniProtKB-KW"/>
</dbReference>
<evidence type="ECO:0000256" key="1">
    <source>
        <dbReference type="SAM" id="Coils"/>
    </source>
</evidence>
<feature type="coiled-coil region" evidence="1">
    <location>
        <begin position="63"/>
        <end position="104"/>
    </location>
</feature>
<evidence type="ECO:0000313" key="4">
    <source>
        <dbReference type="EMBL" id="WLQ69359.1"/>
    </source>
</evidence>
<keyword evidence="4" id="KW-0540">Nuclease</keyword>
<dbReference type="Proteomes" id="UP001224433">
    <property type="component" value="Plasmid unnamed1"/>
</dbReference>
<keyword evidence="4" id="KW-0255">Endonuclease</keyword>